<dbReference type="RefSeq" id="WP_100689755.1">
    <property type="nucleotide sequence ID" value="NZ_JBHTBD010000009.1"/>
</dbReference>
<comment type="catalytic activity">
    <reaction evidence="1">
        <text>ATP + protein L-histidine = ADP + protein N-phospho-L-histidine.</text>
        <dbReference type="EC" id="2.7.13.3"/>
    </reaction>
</comment>
<dbReference type="CDD" id="cd00082">
    <property type="entry name" value="HisKA"/>
    <property type="match status" value="1"/>
</dbReference>
<evidence type="ECO:0000256" key="1">
    <source>
        <dbReference type="ARBA" id="ARBA00000085"/>
    </source>
</evidence>
<protein>
    <recommendedName>
        <fullName evidence="2">histidine kinase</fullName>
        <ecNumber evidence="2">2.7.13.3</ecNumber>
    </recommendedName>
</protein>
<evidence type="ECO:0000256" key="3">
    <source>
        <dbReference type="ARBA" id="ARBA00022553"/>
    </source>
</evidence>
<dbReference type="InterPro" id="IPR003594">
    <property type="entry name" value="HATPase_dom"/>
</dbReference>
<dbReference type="SUPFAM" id="SSF47384">
    <property type="entry name" value="Homodimeric domain of signal transducing histidine kinase"/>
    <property type="match status" value="1"/>
</dbReference>
<sequence>MLFAVFTSLLIIGITITSVRAVQGSFWSMVFNWVVAGLLLGLYLAVAGHFPIYRYVDELMITALTIALFGNLALVIWISSLKRKYRSQTKAIAMKQNLLAIAAHELRTPITNLRSQADLAVNYVGQKAFSDAESILQMSLDDLDILDHHVKAILALAALENGTLATHKEWFAVSKMVLELNSQFAGKANVALIWECCDDEKLRATELYTDYDLIKVVVRNAIENALKHTKDGFVRLSMTLEEDYVEVTVQDTGSGMSTDEMNDLHWHGDALTHGIRRGKDGWGIGMPVMKAFTEFLGGTIAIDSKEGFGTKLSIKLPISHRQGTVDTKSPEGEYEANDFHSNLDYTMVDQGDNKLRVLLIDDNETYLQQMHRMFAPKILDTSQVQLVTCNDPVLGISHLEEERYDLLLVDFHMPQIDGLKLLEWLKNDEAHPNQDISKIMVTADPNIPQTTRGAIVKAGARIVSKGMSVEDVRMLVSEAIRQKFNPQDYSRSAS</sequence>
<feature type="domain" description="Histidine kinase" evidence="6">
    <location>
        <begin position="101"/>
        <end position="320"/>
    </location>
</feature>
<dbReference type="SMART" id="SM00448">
    <property type="entry name" value="REC"/>
    <property type="match status" value="1"/>
</dbReference>
<evidence type="ECO:0000256" key="5">
    <source>
        <dbReference type="SAM" id="Phobius"/>
    </source>
</evidence>
<dbReference type="EMBL" id="JBHTBD010000009">
    <property type="protein sequence ID" value="MFC7296259.1"/>
    <property type="molecule type" value="Genomic_DNA"/>
</dbReference>
<evidence type="ECO:0000259" key="7">
    <source>
        <dbReference type="PROSITE" id="PS50110"/>
    </source>
</evidence>
<keyword evidence="8" id="KW-0547">Nucleotide-binding</keyword>
<proteinExistence type="predicted"/>
<dbReference type="GO" id="GO:0005524">
    <property type="term" value="F:ATP binding"/>
    <property type="evidence" value="ECO:0007669"/>
    <property type="project" value="UniProtKB-KW"/>
</dbReference>
<dbReference type="InterPro" id="IPR005467">
    <property type="entry name" value="His_kinase_dom"/>
</dbReference>
<keyword evidence="8" id="KW-0067">ATP-binding</keyword>
<dbReference type="Proteomes" id="UP001596506">
    <property type="component" value="Unassembled WGS sequence"/>
</dbReference>
<evidence type="ECO:0000256" key="2">
    <source>
        <dbReference type="ARBA" id="ARBA00012438"/>
    </source>
</evidence>
<dbReference type="SUPFAM" id="SSF52172">
    <property type="entry name" value="CheY-like"/>
    <property type="match status" value="1"/>
</dbReference>
<dbReference type="InterPro" id="IPR036097">
    <property type="entry name" value="HisK_dim/P_sf"/>
</dbReference>
<keyword evidence="5" id="KW-0472">Membrane</keyword>
<dbReference type="InterPro" id="IPR001789">
    <property type="entry name" value="Sig_transdc_resp-reg_receiver"/>
</dbReference>
<dbReference type="InterPro" id="IPR011006">
    <property type="entry name" value="CheY-like_superfamily"/>
</dbReference>
<dbReference type="EC" id="2.7.13.3" evidence="2"/>
<dbReference type="Pfam" id="PF02518">
    <property type="entry name" value="HATPase_c"/>
    <property type="match status" value="1"/>
</dbReference>
<evidence type="ECO:0000313" key="9">
    <source>
        <dbReference type="Proteomes" id="UP001596506"/>
    </source>
</evidence>
<feature type="domain" description="Response regulatory" evidence="7">
    <location>
        <begin position="356"/>
        <end position="480"/>
    </location>
</feature>
<name>A0ABW2IZF4_9GAMM</name>
<dbReference type="Pfam" id="PF00072">
    <property type="entry name" value="Response_reg"/>
    <property type="match status" value="1"/>
</dbReference>
<gene>
    <name evidence="8" type="ORF">ACFQQA_16190</name>
</gene>
<evidence type="ECO:0000313" key="8">
    <source>
        <dbReference type="EMBL" id="MFC7296259.1"/>
    </source>
</evidence>
<dbReference type="SUPFAM" id="SSF55874">
    <property type="entry name" value="ATPase domain of HSP90 chaperone/DNA topoisomerase II/histidine kinase"/>
    <property type="match status" value="1"/>
</dbReference>
<dbReference type="PANTHER" id="PTHR43547">
    <property type="entry name" value="TWO-COMPONENT HISTIDINE KINASE"/>
    <property type="match status" value="1"/>
</dbReference>
<comment type="caution">
    <text evidence="8">The sequence shown here is derived from an EMBL/GenBank/DDBJ whole genome shotgun (WGS) entry which is preliminary data.</text>
</comment>
<dbReference type="SMART" id="SM00388">
    <property type="entry name" value="HisKA"/>
    <property type="match status" value="1"/>
</dbReference>
<feature type="modified residue" description="4-aspartylphosphate" evidence="4">
    <location>
        <position position="410"/>
    </location>
</feature>
<dbReference type="InterPro" id="IPR003661">
    <property type="entry name" value="HisK_dim/P_dom"/>
</dbReference>
<evidence type="ECO:0000259" key="6">
    <source>
        <dbReference type="PROSITE" id="PS50109"/>
    </source>
</evidence>
<dbReference type="PRINTS" id="PR00344">
    <property type="entry name" value="BCTRLSENSOR"/>
</dbReference>
<feature type="transmembrane region" description="Helical" evidence="5">
    <location>
        <begin position="59"/>
        <end position="78"/>
    </location>
</feature>
<dbReference type="PROSITE" id="PS50109">
    <property type="entry name" value="HIS_KIN"/>
    <property type="match status" value="1"/>
</dbReference>
<dbReference type="InterPro" id="IPR036890">
    <property type="entry name" value="HATPase_C_sf"/>
</dbReference>
<keyword evidence="5" id="KW-1133">Transmembrane helix</keyword>
<organism evidence="8 9">
    <name type="scientific">Marinobacter aromaticivorans</name>
    <dbReference type="NCBI Taxonomy" id="1494078"/>
    <lineage>
        <taxon>Bacteria</taxon>
        <taxon>Pseudomonadati</taxon>
        <taxon>Pseudomonadota</taxon>
        <taxon>Gammaproteobacteria</taxon>
        <taxon>Pseudomonadales</taxon>
        <taxon>Marinobacteraceae</taxon>
        <taxon>Marinobacter</taxon>
    </lineage>
</organism>
<dbReference type="PANTHER" id="PTHR43547:SF2">
    <property type="entry name" value="HYBRID SIGNAL TRANSDUCTION HISTIDINE KINASE C"/>
    <property type="match status" value="1"/>
</dbReference>
<dbReference type="Gene3D" id="3.40.50.2300">
    <property type="match status" value="1"/>
</dbReference>
<evidence type="ECO:0000256" key="4">
    <source>
        <dbReference type="PROSITE-ProRule" id="PRU00169"/>
    </source>
</evidence>
<dbReference type="Gene3D" id="3.30.565.10">
    <property type="entry name" value="Histidine kinase-like ATPase, C-terminal domain"/>
    <property type="match status" value="1"/>
</dbReference>
<dbReference type="SMART" id="SM00387">
    <property type="entry name" value="HATPase_c"/>
    <property type="match status" value="1"/>
</dbReference>
<keyword evidence="3 4" id="KW-0597">Phosphoprotein</keyword>
<keyword evidence="9" id="KW-1185">Reference proteome</keyword>
<dbReference type="Pfam" id="PF00512">
    <property type="entry name" value="HisKA"/>
    <property type="match status" value="1"/>
</dbReference>
<feature type="transmembrane region" description="Helical" evidence="5">
    <location>
        <begin position="31"/>
        <end position="52"/>
    </location>
</feature>
<keyword evidence="5" id="KW-0812">Transmembrane</keyword>
<dbReference type="InterPro" id="IPR004358">
    <property type="entry name" value="Sig_transdc_His_kin-like_C"/>
</dbReference>
<dbReference type="Gene3D" id="1.10.287.130">
    <property type="match status" value="1"/>
</dbReference>
<dbReference type="PROSITE" id="PS50110">
    <property type="entry name" value="RESPONSE_REGULATORY"/>
    <property type="match status" value="1"/>
</dbReference>
<reference evidence="9" key="1">
    <citation type="journal article" date="2019" name="Int. J. Syst. Evol. Microbiol.">
        <title>The Global Catalogue of Microorganisms (GCM) 10K type strain sequencing project: providing services to taxonomists for standard genome sequencing and annotation.</title>
        <authorList>
            <consortium name="The Broad Institute Genomics Platform"/>
            <consortium name="The Broad Institute Genome Sequencing Center for Infectious Disease"/>
            <person name="Wu L."/>
            <person name="Ma J."/>
        </authorList>
    </citation>
    <scope>NUCLEOTIDE SEQUENCE [LARGE SCALE GENOMIC DNA]</scope>
    <source>
        <strain evidence="9">CCUG 60559</strain>
    </source>
</reference>
<accession>A0ABW2IZF4</accession>